<dbReference type="PANTHER" id="PTHR46769:SF2">
    <property type="entry name" value="FIBROCYSTIN-L ISOFORM 2 PRECURSOR-RELATED"/>
    <property type="match status" value="1"/>
</dbReference>
<dbReference type="InterPro" id="IPR011050">
    <property type="entry name" value="Pectin_lyase_fold/virulence"/>
</dbReference>
<sequence length="794" mass="88652">MNDPDIPSYYTICQKRLPLGQFFNNTVHSQGWFGLWIFQEYFLMQNGFCNSSTPAPAIYSRLTSWNNEKGAEWVNVEAAQFSEFLMVNNEKAGVESKRIIRGNYSRWGLEGGNMNSKVVPMSNLLDPSHCSQVTDWSVGVPGAVCDDTTNFHRLFFYNPSSFWLLANNVILTNSFGSCVLYYTDGWMALVPIGQTYNWEFEHRSHISSLSYYGTIYGFKPENYIILNHNFTQAPDAFHIIDYRNGSSKPLDPAVNVNGDWYFNDLTNSVYYLGTCVIVDVVIPSLNKLTISGVLVIPDTNNGTSSISGSQFNNGVLNVMYISIQVGDKILLSTTSYDPWQTEIRTITAVSDYGHTLILDRPVKYTHIGQRYNVTGYSRSYQLAGNVGLLTRNIKIIGQEYPEMKTQSYGARVLVGTFTEGGITYRGKAQIRDVEFYRTGQEGWNDPSDPRYSLAFLNMGNVVVESYIKGCAFHDGFAPSIGVFGTDGLNIDDNVIHHTVGEGIRIWGDNSAVRRNLVTLTLWPGSYNGAAETLNTEWNAAIEVNEATNVILQENIVAGYERVGFRINGEPCPGGRSGICWPTFESEHNQGPQMSHIGLVSYNAIACLLTVSDTTFVGFKNVCSTERNYMFMSNPRNEDLQHPISVERITKIDSTEESLAFIHNPDLGKVNPSDCVDMDCDAKKKTMLKDLDGSFLGAVGAVVPYSEYEWNGNPRHGLGDYRIPKVMLTALNGSRIPVSQIAPNKGVIRDSCTYMSTWQSYKCFGLNYKMLVIESLDADTETRRLSPVAILGEIC</sequence>
<keyword evidence="1" id="KW-0732">Signal</keyword>
<dbReference type="EMBL" id="SOYY01000016">
    <property type="protein sequence ID" value="KAA0710210.1"/>
    <property type="molecule type" value="Genomic_DNA"/>
</dbReference>
<dbReference type="Pfam" id="PF24606">
    <property type="entry name" value="CEMIP_beta-hel"/>
    <property type="match status" value="1"/>
</dbReference>
<accession>A0A5A9NKE5</accession>
<evidence type="ECO:0000256" key="1">
    <source>
        <dbReference type="ARBA" id="ARBA00022729"/>
    </source>
</evidence>
<proteinExistence type="predicted"/>
<keyword evidence="4" id="KW-1185">Reference proteome</keyword>
<feature type="domain" description="CEMIP beta-helix" evidence="2">
    <location>
        <begin position="427"/>
        <end position="576"/>
    </location>
</feature>
<reference evidence="3 4" key="1">
    <citation type="journal article" date="2019" name="Mol. Ecol. Resour.">
        <title>Chromosome-level genome assembly of Triplophysa tibetana, a fish adapted to the harsh high-altitude environment of the Tibetan Plateau.</title>
        <authorList>
            <person name="Yang X."/>
            <person name="Liu H."/>
            <person name="Ma Z."/>
            <person name="Zou Y."/>
            <person name="Zou M."/>
            <person name="Mao Y."/>
            <person name="Li X."/>
            <person name="Wang H."/>
            <person name="Chen T."/>
            <person name="Wang W."/>
            <person name="Yang R."/>
        </authorList>
    </citation>
    <scope>NUCLEOTIDE SEQUENCE [LARGE SCALE GENOMIC DNA]</scope>
    <source>
        <strain evidence="3">TTIB1903HZAU</strain>
        <tissue evidence="3">Muscle</tissue>
    </source>
</reference>
<dbReference type="Proteomes" id="UP000324632">
    <property type="component" value="Chromosome 16"/>
</dbReference>
<dbReference type="InterPro" id="IPR055401">
    <property type="entry name" value="CEMIP_beta-hel_dom"/>
</dbReference>
<name>A0A5A9NKE5_9TELE</name>
<dbReference type="AlphaFoldDB" id="A0A5A9NKE5"/>
<gene>
    <name evidence="3" type="ORF">E1301_Tti016747</name>
</gene>
<dbReference type="Gene3D" id="2.160.20.10">
    <property type="entry name" value="Single-stranded right-handed beta-helix, Pectin lyase-like"/>
    <property type="match status" value="1"/>
</dbReference>
<evidence type="ECO:0000259" key="2">
    <source>
        <dbReference type="Pfam" id="PF24606"/>
    </source>
</evidence>
<comment type="caution">
    <text evidence="3">The sequence shown here is derived from an EMBL/GenBank/DDBJ whole genome shotgun (WGS) entry which is preliminary data.</text>
</comment>
<evidence type="ECO:0000313" key="4">
    <source>
        <dbReference type="Proteomes" id="UP000324632"/>
    </source>
</evidence>
<dbReference type="PANTHER" id="PTHR46769">
    <property type="entry name" value="POLYCYSTIC KIDNEY AND HEPATIC DISEASE 1 (AUTOSOMAL RECESSIVE)-LIKE 1"/>
    <property type="match status" value="1"/>
</dbReference>
<protein>
    <submittedName>
        <fullName evidence="3">Fibrocystin-L Polycystic kidney and hepatic disease 1-like protein 1</fullName>
    </submittedName>
</protein>
<dbReference type="InterPro" id="IPR052387">
    <property type="entry name" value="Fibrocystin"/>
</dbReference>
<dbReference type="InterPro" id="IPR012334">
    <property type="entry name" value="Pectin_lyas_fold"/>
</dbReference>
<dbReference type="SUPFAM" id="SSF51126">
    <property type="entry name" value="Pectin lyase-like"/>
    <property type="match status" value="1"/>
</dbReference>
<organism evidence="3 4">
    <name type="scientific">Triplophysa tibetana</name>
    <dbReference type="NCBI Taxonomy" id="1572043"/>
    <lineage>
        <taxon>Eukaryota</taxon>
        <taxon>Metazoa</taxon>
        <taxon>Chordata</taxon>
        <taxon>Craniata</taxon>
        <taxon>Vertebrata</taxon>
        <taxon>Euteleostomi</taxon>
        <taxon>Actinopterygii</taxon>
        <taxon>Neopterygii</taxon>
        <taxon>Teleostei</taxon>
        <taxon>Ostariophysi</taxon>
        <taxon>Cypriniformes</taxon>
        <taxon>Nemacheilidae</taxon>
        <taxon>Triplophysa</taxon>
    </lineage>
</organism>
<evidence type="ECO:0000313" key="3">
    <source>
        <dbReference type="EMBL" id="KAA0710210.1"/>
    </source>
</evidence>